<protein>
    <submittedName>
        <fullName evidence="2">Uncharacterized protein</fullName>
    </submittedName>
</protein>
<comment type="caution">
    <text evidence="2">The sequence shown here is derived from an EMBL/GenBank/DDBJ whole genome shotgun (WGS) entry which is preliminary data.</text>
</comment>
<dbReference type="Proteomes" id="UP000037923">
    <property type="component" value="Unassembled WGS sequence"/>
</dbReference>
<gene>
    <name evidence="2" type="ORF">ABB37_04902</name>
</gene>
<organism evidence="2 3">
    <name type="scientific">Leptomonas pyrrhocoris</name>
    <name type="common">Firebug parasite</name>
    <dbReference type="NCBI Taxonomy" id="157538"/>
    <lineage>
        <taxon>Eukaryota</taxon>
        <taxon>Discoba</taxon>
        <taxon>Euglenozoa</taxon>
        <taxon>Kinetoplastea</taxon>
        <taxon>Metakinetoplastina</taxon>
        <taxon>Trypanosomatida</taxon>
        <taxon>Trypanosomatidae</taxon>
        <taxon>Leishmaniinae</taxon>
        <taxon>Leptomonas</taxon>
    </lineage>
</organism>
<accession>A0A0M9G0F0</accession>
<dbReference type="GeneID" id="26905193"/>
<name>A0A0M9G0F0_LEPPY</name>
<feature type="compositionally biased region" description="Polar residues" evidence="1">
    <location>
        <begin position="14"/>
        <end position="29"/>
    </location>
</feature>
<dbReference type="EMBL" id="LGTL01000009">
    <property type="protein sequence ID" value="KPA79805.1"/>
    <property type="molecule type" value="Genomic_DNA"/>
</dbReference>
<evidence type="ECO:0000313" key="3">
    <source>
        <dbReference type="Proteomes" id="UP000037923"/>
    </source>
</evidence>
<dbReference type="RefSeq" id="XP_015658244.1">
    <property type="nucleotide sequence ID" value="XM_015802728.1"/>
</dbReference>
<dbReference type="AlphaFoldDB" id="A0A0M9G0F0"/>
<dbReference type="VEuPathDB" id="TriTrypDB:LpyrH10_09_0020"/>
<feature type="region of interest" description="Disordered" evidence="1">
    <location>
        <begin position="1"/>
        <end position="30"/>
    </location>
</feature>
<evidence type="ECO:0000256" key="1">
    <source>
        <dbReference type="SAM" id="MobiDB-lite"/>
    </source>
</evidence>
<proteinExistence type="predicted"/>
<sequence>MLAKEKSIDVDASSRCSNTTSMKLSTKTPPTEIDKTAAVLSGTVLSSQIDNDNPLSAPFPY</sequence>
<evidence type="ECO:0000313" key="2">
    <source>
        <dbReference type="EMBL" id="KPA79805.1"/>
    </source>
</evidence>
<reference evidence="2 3" key="1">
    <citation type="submission" date="2015-07" db="EMBL/GenBank/DDBJ databases">
        <title>High-quality genome of monoxenous trypanosomatid Leptomonas pyrrhocoris.</title>
        <authorList>
            <person name="Flegontov P."/>
            <person name="Butenko A."/>
            <person name="Firsov S."/>
            <person name="Vlcek C."/>
            <person name="Logacheva M.D."/>
            <person name="Field M."/>
            <person name="Filatov D."/>
            <person name="Flegontova O."/>
            <person name="Gerasimov E."/>
            <person name="Jackson A.P."/>
            <person name="Kelly S."/>
            <person name="Opperdoes F."/>
            <person name="O'Reilly A."/>
            <person name="Votypka J."/>
            <person name="Yurchenko V."/>
            <person name="Lukes J."/>
        </authorList>
    </citation>
    <scope>NUCLEOTIDE SEQUENCE [LARGE SCALE GENOMIC DNA]</scope>
    <source>
        <strain evidence="2">H10</strain>
    </source>
</reference>
<keyword evidence="3" id="KW-1185">Reference proteome</keyword>